<dbReference type="KEGG" id="cgo:Corgl_0017"/>
<dbReference type="HOGENOM" id="CLU_1213154_0_0_11"/>
<dbReference type="EMBL" id="CP002628">
    <property type="protein sequence ID" value="AEB06147.1"/>
    <property type="molecule type" value="Genomic_DNA"/>
</dbReference>
<accession>F2N6U8</accession>
<keyword evidence="1" id="KW-1133">Transmembrane helix</keyword>
<evidence type="ECO:0000313" key="3">
    <source>
        <dbReference type="Proteomes" id="UP000006851"/>
    </source>
</evidence>
<evidence type="ECO:0000313" key="2">
    <source>
        <dbReference type="EMBL" id="AEB06147.1"/>
    </source>
</evidence>
<feature type="transmembrane region" description="Helical" evidence="1">
    <location>
        <begin position="27"/>
        <end position="51"/>
    </location>
</feature>
<keyword evidence="1" id="KW-0472">Membrane</keyword>
<dbReference type="RefSeq" id="WP_013707890.1">
    <property type="nucleotide sequence ID" value="NC_015389.1"/>
</dbReference>
<organism evidence="2 3">
    <name type="scientific">Coriobacterium glomerans (strain ATCC 49209 / DSM 20642 / JCM 10262 / PW2)</name>
    <dbReference type="NCBI Taxonomy" id="700015"/>
    <lineage>
        <taxon>Bacteria</taxon>
        <taxon>Bacillati</taxon>
        <taxon>Actinomycetota</taxon>
        <taxon>Coriobacteriia</taxon>
        <taxon>Coriobacteriales</taxon>
        <taxon>Coriobacteriaceae</taxon>
        <taxon>Coriobacterium</taxon>
    </lineage>
</organism>
<evidence type="ECO:0000256" key="1">
    <source>
        <dbReference type="SAM" id="Phobius"/>
    </source>
</evidence>
<gene>
    <name evidence="2" type="ordered locus">Corgl_0017</name>
</gene>
<proteinExistence type="predicted"/>
<feature type="transmembrane region" description="Helical" evidence="1">
    <location>
        <begin position="63"/>
        <end position="83"/>
    </location>
</feature>
<keyword evidence="3" id="KW-1185">Reference proteome</keyword>
<dbReference type="AlphaFoldDB" id="F2N6U8"/>
<sequence>MRLPVTLDFSYELRDWRRYTNMREGRFCQPATLLVVVGMPVCMIGVWLPYARDPHVFSSPFDVLAITAAMVAVSVPSGVFGVLPGPGGTRKTALPFFIRHGWEPGSSPLAFRQIVEIDEEGVRLRCGPAGCRTQDMKTISLPWSMWCPARIWRGSIAMLAWREQAGRIDNIMSKAMVFHGNEARLYEEVYIPARALTGISARELRREMNRLVRARRRPRTSRWRVQLD</sequence>
<name>F2N6U8_CORGP</name>
<reference evidence="3" key="1">
    <citation type="journal article" date="2013" name="Stand. Genomic Sci.">
        <title>Complete genome sequence of Coriobacterium glomerans type strain (PW2(T)) from the midgut of Pyrrhocoris apterus L. (red soldier bug).</title>
        <authorList>
            <person name="Stackebrandt E."/>
            <person name="Zeytun A."/>
            <person name="Lapidus A."/>
            <person name="Nolan M."/>
            <person name="Lucas S."/>
            <person name="Hammon N."/>
            <person name="Deshpande S."/>
            <person name="Cheng J.F."/>
            <person name="Tapia R."/>
            <person name="Goodwin L.A."/>
            <person name="Pitluck S."/>
            <person name="Liolios K."/>
            <person name="Pagani I."/>
            <person name="Ivanova N."/>
            <person name="Mavromatis K."/>
            <person name="Mikhailova N."/>
            <person name="Huntemann M."/>
            <person name="Pati A."/>
            <person name="Chen A."/>
            <person name="Palaniappan K."/>
            <person name="Chang Y.J."/>
            <person name="Land M."/>
            <person name="Hauser L."/>
            <person name="Rohde M."/>
            <person name="Pukall R."/>
            <person name="Goker M."/>
            <person name="Detter J.C."/>
            <person name="Woyke T."/>
            <person name="Bristow J."/>
            <person name="Eisen J.A."/>
            <person name="Markowitz V."/>
            <person name="Hugenholtz P."/>
            <person name="Kyrpides N.C."/>
            <person name="Klenk H.P."/>
        </authorList>
    </citation>
    <scope>NUCLEOTIDE SEQUENCE</scope>
    <source>
        <strain evidence="3">ATCC 49209 / DSM 20642 / JCM 10262 / PW2</strain>
    </source>
</reference>
<protein>
    <submittedName>
        <fullName evidence="2">Uncharacterized protein</fullName>
    </submittedName>
</protein>
<keyword evidence="1" id="KW-0812">Transmembrane</keyword>
<dbReference type="Proteomes" id="UP000006851">
    <property type="component" value="Chromosome"/>
</dbReference>